<dbReference type="AlphaFoldDB" id="A0A6A1VQ84"/>
<sequence>MFGGASKKSDNMRYHVPRELEREAERGCGLVRETERERETLAARISIFRTKGVGGKERELGVEGIGGIGGKESKKGEFGVAAGTPAYEARAGASRLTAIEASEKMAAVATQLGFLCTGLVVEAGDAILPDTATIGWYHIVFHFGNVYGFNMSCIGKDLVGNAAQIHIVDIVDI</sequence>
<reference evidence="1 2" key="1">
    <citation type="journal article" date="2019" name="Plant Biotechnol. J.">
        <title>The red bayberry genome and genetic basis of sex determination.</title>
        <authorList>
            <person name="Jia H.M."/>
            <person name="Jia H.J."/>
            <person name="Cai Q.L."/>
            <person name="Wang Y."/>
            <person name="Zhao H.B."/>
            <person name="Yang W.F."/>
            <person name="Wang G.Y."/>
            <person name="Li Y.H."/>
            <person name="Zhan D.L."/>
            <person name="Shen Y.T."/>
            <person name="Niu Q.F."/>
            <person name="Chang L."/>
            <person name="Qiu J."/>
            <person name="Zhao L."/>
            <person name="Xie H.B."/>
            <person name="Fu W.Y."/>
            <person name="Jin J."/>
            <person name="Li X.W."/>
            <person name="Jiao Y."/>
            <person name="Zhou C.C."/>
            <person name="Tu T."/>
            <person name="Chai C.Y."/>
            <person name="Gao J.L."/>
            <person name="Fan L.J."/>
            <person name="van de Weg E."/>
            <person name="Wang J.Y."/>
            <person name="Gao Z.S."/>
        </authorList>
    </citation>
    <scope>NUCLEOTIDE SEQUENCE [LARGE SCALE GENOMIC DNA]</scope>
    <source>
        <tissue evidence="1">Leaves</tissue>
    </source>
</reference>
<dbReference type="Proteomes" id="UP000516437">
    <property type="component" value="Chromosome 5"/>
</dbReference>
<comment type="caution">
    <text evidence="1">The sequence shown here is derived from an EMBL/GenBank/DDBJ whole genome shotgun (WGS) entry which is preliminary data.</text>
</comment>
<accession>A0A6A1VQ84</accession>
<name>A0A6A1VQ84_9ROSI</name>
<evidence type="ECO:0000313" key="1">
    <source>
        <dbReference type="EMBL" id="KAB1214815.1"/>
    </source>
</evidence>
<organism evidence="1 2">
    <name type="scientific">Morella rubra</name>
    <name type="common">Chinese bayberry</name>
    <dbReference type="NCBI Taxonomy" id="262757"/>
    <lineage>
        <taxon>Eukaryota</taxon>
        <taxon>Viridiplantae</taxon>
        <taxon>Streptophyta</taxon>
        <taxon>Embryophyta</taxon>
        <taxon>Tracheophyta</taxon>
        <taxon>Spermatophyta</taxon>
        <taxon>Magnoliopsida</taxon>
        <taxon>eudicotyledons</taxon>
        <taxon>Gunneridae</taxon>
        <taxon>Pentapetalae</taxon>
        <taxon>rosids</taxon>
        <taxon>fabids</taxon>
        <taxon>Fagales</taxon>
        <taxon>Myricaceae</taxon>
        <taxon>Morella</taxon>
    </lineage>
</organism>
<gene>
    <name evidence="1" type="ORF">CJ030_MR5G018795</name>
</gene>
<dbReference type="OrthoDB" id="7848332at2759"/>
<proteinExistence type="predicted"/>
<keyword evidence="2" id="KW-1185">Reference proteome</keyword>
<protein>
    <submittedName>
        <fullName evidence="1">Uncharacterized protein</fullName>
    </submittedName>
</protein>
<evidence type="ECO:0000313" key="2">
    <source>
        <dbReference type="Proteomes" id="UP000516437"/>
    </source>
</evidence>
<dbReference type="EMBL" id="RXIC02000023">
    <property type="protein sequence ID" value="KAB1214815.1"/>
    <property type="molecule type" value="Genomic_DNA"/>
</dbReference>